<dbReference type="EMBL" id="JAMGBB010000001">
    <property type="protein sequence ID" value="MCL6740165.1"/>
    <property type="molecule type" value="Genomic_DNA"/>
</dbReference>
<keyword evidence="3" id="KW-1185">Reference proteome</keyword>
<accession>A0ABT0S7N9</accession>
<feature type="region of interest" description="Disordered" evidence="1">
    <location>
        <begin position="164"/>
        <end position="183"/>
    </location>
</feature>
<evidence type="ECO:0000256" key="1">
    <source>
        <dbReference type="SAM" id="MobiDB-lite"/>
    </source>
</evidence>
<evidence type="ECO:0000313" key="3">
    <source>
        <dbReference type="Proteomes" id="UP001165383"/>
    </source>
</evidence>
<evidence type="ECO:0000313" key="2">
    <source>
        <dbReference type="EMBL" id="MCL6740165.1"/>
    </source>
</evidence>
<dbReference type="InterPro" id="IPR011990">
    <property type="entry name" value="TPR-like_helical_dom_sf"/>
</dbReference>
<name>A0ABT0S7N9_9SPHN</name>
<feature type="compositionally biased region" description="Basic and acidic residues" evidence="1">
    <location>
        <begin position="170"/>
        <end position="183"/>
    </location>
</feature>
<gene>
    <name evidence="2" type="ORF">LZ518_03310</name>
</gene>
<reference evidence="2" key="1">
    <citation type="submission" date="2022-05" db="EMBL/GenBank/DDBJ databases">
        <authorList>
            <person name="Jo J.-H."/>
            <person name="Im W.-T."/>
        </authorList>
    </citation>
    <scope>NUCLEOTIDE SEQUENCE</scope>
    <source>
        <strain evidence="2">RB56-2</strain>
    </source>
</reference>
<organism evidence="2 3">
    <name type="scientific">Sphingomonas brevis</name>
    <dbReference type="NCBI Taxonomy" id="2908206"/>
    <lineage>
        <taxon>Bacteria</taxon>
        <taxon>Pseudomonadati</taxon>
        <taxon>Pseudomonadota</taxon>
        <taxon>Alphaproteobacteria</taxon>
        <taxon>Sphingomonadales</taxon>
        <taxon>Sphingomonadaceae</taxon>
        <taxon>Sphingomonas</taxon>
    </lineage>
</organism>
<proteinExistence type="predicted"/>
<dbReference type="SUPFAM" id="SSF48452">
    <property type="entry name" value="TPR-like"/>
    <property type="match status" value="1"/>
</dbReference>
<comment type="caution">
    <text evidence="2">The sequence shown here is derived from an EMBL/GenBank/DDBJ whole genome shotgun (WGS) entry which is preliminary data.</text>
</comment>
<dbReference type="RefSeq" id="WP_249914613.1">
    <property type="nucleotide sequence ID" value="NZ_JAMGBB010000001.1"/>
</dbReference>
<protein>
    <submittedName>
        <fullName evidence="2">DUF924 domain-containing protein</fullName>
    </submittedName>
</protein>
<dbReference type="Pfam" id="PF06041">
    <property type="entry name" value="DUF924"/>
    <property type="match status" value="1"/>
</dbReference>
<dbReference type="InterPro" id="IPR010323">
    <property type="entry name" value="DUF924"/>
</dbReference>
<dbReference type="Gene3D" id="1.20.58.320">
    <property type="entry name" value="TPR-like"/>
    <property type="match status" value="1"/>
</dbReference>
<dbReference type="Gene3D" id="1.25.40.10">
    <property type="entry name" value="Tetratricopeptide repeat domain"/>
    <property type="match status" value="1"/>
</dbReference>
<sequence>MTTSPVDLAQAVIHFWCDELTEEQHFKKDASVDRHIAERFGKVRDEVLRSKAAGWRDTPETMVAAIILLDQFSRNMFRGKARAFEADSLALELCKEALDKGWVDRLSRPLPTFFLMPLQHSESIEDQERAVAEFQGRDALNYKYALAHRDQIRRFGRFPGRNQALGRVSTPEEREAIERGETF</sequence>
<dbReference type="Proteomes" id="UP001165383">
    <property type="component" value="Unassembled WGS sequence"/>
</dbReference>